<dbReference type="HOGENOM" id="CLU_2455864_0_0_1"/>
<dbReference type="Proteomes" id="UP000001471">
    <property type="component" value="Unassembled WGS sequence"/>
</dbReference>
<organism evidence="2 3">
    <name type="scientific">Pyrenophora tritici-repentis (strain Pt-1C-BFP)</name>
    <name type="common">Wheat tan spot fungus</name>
    <name type="synonym">Drechslera tritici-repentis</name>
    <dbReference type="NCBI Taxonomy" id="426418"/>
    <lineage>
        <taxon>Eukaryota</taxon>
        <taxon>Fungi</taxon>
        <taxon>Dikarya</taxon>
        <taxon>Ascomycota</taxon>
        <taxon>Pezizomycotina</taxon>
        <taxon>Dothideomycetes</taxon>
        <taxon>Pleosporomycetidae</taxon>
        <taxon>Pleosporales</taxon>
        <taxon>Pleosporineae</taxon>
        <taxon>Pleosporaceae</taxon>
        <taxon>Pyrenophora</taxon>
    </lineage>
</organism>
<name>B2VZZ1_PYRTR</name>
<evidence type="ECO:0000313" key="2">
    <source>
        <dbReference type="EMBL" id="EDU45504.1"/>
    </source>
</evidence>
<protein>
    <submittedName>
        <fullName evidence="2">Uncharacterized protein</fullName>
    </submittedName>
</protein>
<feature type="compositionally biased region" description="Polar residues" evidence="1">
    <location>
        <begin position="79"/>
        <end position="89"/>
    </location>
</feature>
<reference evidence="3" key="1">
    <citation type="journal article" date="2013" name="G3 (Bethesda)">
        <title>Comparative genomics of a plant-pathogenic fungus, Pyrenophora tritici-repentis, reveals transduplication and the impact of repeat elements on pathogenicity and population divergence.</title>
        <authorList>
            <person name="Manning V.A."/>
            <person name="Pandelova I."/>
            <person name="Dhillon B."/>
            <person name="Wilhelm L.J."/>
            <person name="Goodwin S.B."/>
            <person name="Berlin A.M."/>
            <person name="Figueroa M."/>
            <person name="Freitag M."/>
            <person name="Hane J.K."/>
            <person name="Henrissat B."/>
            <person name="Holman W.H."/>
            <person name="Kodira C.D."/>
            <person name="Martin J."/>
            <person name="Oliver R.P."/>
            <person name="Robbertse B."/>
            <person name="Schackwitz W."/>
            <person name="Schwartz D.C."/>
            <person name="Spatafora J.W."/>
            <person name="Turgeon B.G."/>
            <person name="Yandava C."/>
            <person name="Young S."/>
            <person name="Zhou S."/>
            <person name="Zeng Q."/>
            <person name="Grigoriev I.V."/>
            <person name="Ma L.-J."/>
            <person name="Ciuffetti L.M."/>
        </authorList>
    </citation>
    <scope>NUCLEOTIDE SEQUENCE [LARGE SCALE GENOMIC DNA]</scope>
    <source>
        <strain evidence="3">Pt-1C-BFP</strain>
    </source>
</reference>
<dbReference type="EMBL" id="DS231616">
    <property type="protein sequence ID" value="EDU45504.1"/>
    <property type="molecule type" value="Genomic_DNA"/>
</dbReference>
<feature type="region of interest" description="Disordered" evidence="1">
    <location>
        <begin position="53"/>
        <end position="89"/>
    </location>
</feature>
<accession>B2VZZ1</accession>
<evidence type="ECO:0000313" key="3">
    <source>
        <dbReference type="Proteomes" id="UP000001471"/>
    </source>
</evidence>
<gene>
    <name evidence="2" type="ORF">PTRG_02981</name>
</gene>
<evidence type="ECO:0000256" key="1">
    <source>
        <dbReference type="SAM" id="MobiDB-lite"/>
    </source>
</evidence>
<sequence length="89" mass="9853">MRILQANPHWLELANVNQQLLESKQREAETNNKLTQAMSMVQSALPRGQYDYEIAGSSYPGPGDMRTFGGPPSGAPSWQGHNPQQFQPA</sequence>
<dbReference type="AlphaFoldDB" id="B2VZZ1"/>
<dbReference type="InParanoid" id="B2VZZ1"/>
<proteinExistence type="predicted"/>